<gene>
    <name evidence="1" type="ORF">SAMN04490188_5640</name>
</gene>
<dbReference type="Proteomes" id="UP000183915">
    <property type="component" value="Unassembled WGS sequence"/>
</dbReference>
<proteinExistence type="predicted"/>
<name>A0ABY0ZIN0_9PSED</name>
<reference evidence="1 2" key="1">
    <citation type="submission" date="2016-10" db="EMBL/GenBank/DDBJ databases">
        <authorList>
            <person name="Varghese N."/>
            <person name="Submissions S."/>
        </authorList>
    </citation>
    <scope>NUCLEOTIDE SEQUENCE [LARGE SCALE GENOMIC DNA]</scope>
    <source>
        <strain evidence="1 2">BS3780</strain>
    </source>
</reference>
<sequence length="37" mass="4201">MGTHLWEHTCRSTSMGTHLWEQSLLAMNDDTVLIDVA</sequence>
<evidence type="ECO:0000313" key="1">
    <source>
        <dbReference type="EMBL" id="SEE77133.1"/>
    </source>
</evidence>
<comment type="caution">
    <text evidence="1">The sequence shown here is derived from an EMBL/GenBank/DDBJ whole genome shotgun (WGS) entry which is preliminary data.</text>
</comment>
<organism evidence="1 2">
    <name type="scientific">Pseudomonas kilonensis</name>
    <dbReference type="NCBI Taxonomy" id="132476"/>
    <lineage>
        <taxon>Bacteria</taxon>
        <taxon>Pseudomonadati</taxon>
        <taxon>Pseudomonadota</taxon>
        <taxon>Gammaproteobacteria</taxon>
        <taxon>Pseudomonadales</taxon>
        <taxon>Pseudomonadaceae</taxon>
        <taxon>Pseudomonas</taxon>
    </lineage>
</organism>
<keyword evidence="2" id="KW-1185">Reference proteome</keyword>
<accession>A0ABY0ZIN0</accession>
<protein>
    <submittedName>
        <fullName evidence="1">Uncharacterized protein</fullName>
    </submittedName>
</protein>
<evidence type="ECO:0000313" key="2">
    <source>
        <dbReference type="Proteomes" id="UP000183915"/>
    </source>
</evidence>
<dbReference type="EMBL" id="FNTT01000002">
    <property type="protein sequence ID" value="SEE77133.1"/>
    <property type="molecule type" value="Genomic_DNA"/>
</dbReference>